<dbReference type="OrthoDB" id="346004at2"/>
<dbReference type="Proteomes" id="UP000198923">
    <property type="component" value="Unassembled WGS sequence"/>
</dbReference>
<dbReference type="PANTHER" id="PTHR33452:SF1">
    <property type="entry name" value="INNER MEMBRANE PROTEIN YPHA-RELATED"/>
    <property type="match status" value="1"/>
</dbReference>
<dbReference type="InterPro" id="IPR051907">
    <property type="entry name" value="DoxX-like_oxidoreductase"/>
</dbReference>
<comment type="subcellular location">
    <subcellularLocation>
        <location evidence="1">Cell membrane</location>
        <topology evidence="1">Multi-pass membrane protein</topology>
    </subcellularLocation>
</comment>
<evidence type="ECO:0000256" key="5">
    <source>
        <dbReference type="ARBA" id="ARBA00022989"/>
    </source>
</evidence>
<name>A0A1G8L9P8_9ACTN</name>
<feature type="transmembrane region" description="Helical" evidence="7">
    <location>
        <begin position="137"/>
        <end position="159"/>
    </location>
</feature>
<feature type="transmembrane region" description="Helical" evidence="7">
    <location>
        <begin position="52"/>
        <end position="85"/>
    </location>
</feature>
<dbReference type="PANTHER" id="PTHR33452">
    <property type="entry name" value="OXIDOREDUCTASE CATD-RELATED"/>
    <property type="match status" value="1"/>
</dbReference>
<accession>A0A1G8L9P8</accession>
<evidence type="ECO:0000256" key="7">
    <source>
        <dbReference type="SAM" id="Phobius"/>
    </source>
</evidence>
<keyword evidence="6 7" id="KW-0472">Membrane</keyword>
<comment type="similarity">
    <text evidence="2">Belongs to the DoxX family.</text>
</comment>
<gene>
    <name evidence="8" type="ORF">SAMN05421505_16310</name>
</gene>
<keyword evidence="4 7" id="KW-0812">Transmembrane</keyword>
<evidence type="ECO:0000256" key="1">
    <source>
        <dbReference type="ARBA" id="ARBA00004651"/>
    </source>
</evidence>
<dbReference type="GO" id="GO:0005886">
    <property type="term" value="C:plasma membrane"/>
    <property type="evidence" value="ECO:0007669"/>
    <property type="project" value="UniProtKB-SubCell"/>
</dbReference>
<organism evidence="8 9">
    <name type="scientific">Sinosporangium album</name>
    <dbReference type="NCBI Taxonomy" id="504805"/>
    <lineage>
        <taxon>Bacteria</taxon>
        <taxon>Bacillati</taxon>
        <taxon>Actinomycetota</taxon>
        <taxon>Actinomycetes</taxon>
        <taxon>Streptosporangiales</taxon>
        <taxon>Streptosporangiaceae</taxon>
        <taxon>Sinosporangium</taxon>
    </lineage>
</organism>
<dbReference type="AlphaFoldDB" id="A0A1G8L9P8"/>
<dbReference type="STRING" id="504805.SAMN05421505_16310"/>
<proteinExistence type="inferred from homology"/>
<dbReference type="InterPro" id="IPR032808">
    <property type="entry name" value="DoxX"/>
</dbReference>
<dbReference type="RefSeq" id="WP_093176179.1">
    <property type="nucleotide sequence ID" value="NZ_FNCN01000063.1"/>
</dbReference>
<feature type="transmembrane region" description="Helical" evidence="7">
    <location>
        <begin position="106"/>
        <end position="125"/>
    </location>
</feature>
<keyword evidence="9" id="KW-1185">Reference proteome</keyword>
<evidence type="ECO:0000256" key="6">
    <source>
        <dbReference type="ARBA" id="ARBA00023136"/>
    </source>
</evidence>
<evidence type="ECO:0000256" key="2">
    <source>
        <dbReference type="ARBA" id="ARBA00006679"/>
    </source>
</evidence>
<evidence type="ECO:0000256" key="4">
    <source>
        <dbReference type="ARBA" id="ARBA00022692"/>
    </source>
</evidence>
<dbReference type="Pfam" id="PF07681">
    <property type="entry name" value="DoxX"/>
    <property type="match status" value="1"/>
</dbReference>
<sequence>MDIGLFLLRVLLAVLLFGHGAQKMFGWFGGLGPEGTGALFAKWGLKPGRQLVLLAAACEILAALLLGLGLLTPFAAAMAAGTLLVAVWVSTPNGVWAVKGGYELPLTYSGIALALAFTGPGAIAVDRAAGLTDLSGVAWGVAAVVAAVVPAAGFAAYTLRNRRTTNVPQGGPRAEAG</sequence>
<keyword evidence="3" id="KW-1003">Cell membrane</keyword>
<keyword evidence="5 7" id="KW-1133">Transmembrane helix</keyword>
<protein>
    <submittedName>
        <fullName evidence="8">Putative oxidoreductase</fullName>
    </submittedName>
</protein>
<evidence type="ECO:0000313" key="9">
    <source>
        <dbReference type="Proteomes" id="UP000198923"/>
    </source>
</evidence>
<reference evidence="8 9" key="1">
    <citation type="submission" date="2016-10" db="EMBL/GenBank/DDBJ databases">
        <authorList>
            <person name="de Groot N.N."/>
        </authorList>
    </citation>
    <scope>NUCLEOTIDE SEQUENCE [LARGE SCALE GENOMIC DNA]</scope>
    <source>
        <strain evidence="8 9">CPCC 201354</strain>
    </source>
</reference>
<dbReference type="EMBL" id="FNCN01000063">
    <property type="protein sequence ID" value="SDI52381.1"/>
    <property type="molecule type" value="Genomic_DNA"/>
</dbReference>
<evidence type="ECO:0000313" key="8">
    <source>
        <dbReference type="EMBL" id="SDI52381.1"/>
    </source>
</evidence>
<evidence type="ECO:0000256" key="3">
    <source>
        <dbReference type="ARBA" id="ARBA00022475"/>
    </source>
</evidence>